<dbReference type="PANTHER" id="PTHR30121:SF6">
    <property type="entry name" value="SLR6007 PROTEIN"/>
    <property type="match status" value="1"/>
</dbReference>
<keyword evidence="2" id="KW-1185">Reference proteome</keyword>
<protein>
    <recommendedName>
        <fullName evidence="3">Helicase HerA central domain-containing protein</fullName>
    </recommendedName>
</protein>
<dbReference type="EMBL" id="CP004387">
    <property type="protein sequence ID" value="AJD48702.1"/>
    <property type="molecule type" value="Genomic_DNA"/>
</dbReference>
<dbReference type="KEGG" id="apac:S7S_11450"/>
<dbReference type="HOGENOM" id="CLU_643466_0_0_6"/>
<evidence type="ECO:0000313" key="2">
    <source>
        <dbReference type="Proteomes" id="UP000006764"/>
    </source>
</evidence>
<dbReference type="Gene3D" id="3.40.50.300">
    <property type="entry name" value="P-loop containing nucleotide triphosphate hydrolases"/>
    <property type="match status" value="1"/>
</dbReference>
<sequence>MRWLARNKKVKPAAVSRWLRFLARKGVRPGVPAYQSYRDLLMPIRVLLGRSPATAAGEVACSWEPGKEINGFMMVTGGSGSGKTEALKLIGGSLVRHGIPVVTIDFHGDVLFEGQNTLHAHVRQATGQGLNPLAIDKTTLAKEGLQVKIAKEVDRVGRASGCLGYKQAACLRRVITDVYREFGICEDRYLGWRVVSPSLGDIAEHLRMLSKRKEGMEGFDRQTVNACLARVETLSCNALFRHPTSVSVQDMLAYNMRLDCSRLRGDAQLLAAETVLDMIFEAGRAAGPIPVNSRSDSERYRVFIIIDEAKILSLGRGNAEDSRHILNVLVTEGRKYGIGLILASQMTSHFGSEVHAMVSTRLAMRRMDPKEARRVAPQMGLMPVDLVSTESPAGTAYFRSASTGGTVMLQMDRLPEPEHRGFISEV</sequence>
<proteinExistence type="predicted"/>
<dbReference type="SUPFAM" id="SSF52540">
    <property type="entry name" value="P-loop containing nucleoside triphosphate hydrolases"/>
    <property type="match status" value="1"/>
</dbReference>
<dbReference type="PANTHER" id="PTHR30121">
    <property type="entry name" value="UNCHARACTERIZED PROTEIN YJGR-RELATED"/>
    <property type="match status" value="1"/>
</dbReference>
<gene>
    <name evidence="1" type="ORF">S7S_11450</name>
</gene>
<dbReference type="Proteomes" id="UP000006764">
    <property type="component" value="Chromosome"/>
</dbReference>
<organism evidence="1 2">
    <name type="scientific">Isoalcanivorax pacificus W11-5</name>
    <dbReference type="NCBI Taxonomy" id="391936"/>
    <lineage>
        <taxon>Bacteria</taxon>
        <taxon>Pseudomonadati</taxon>
        <taxon>Pseudomonadota</taxon>
        <taxon>Gammaproteobacteria</taxon>
        <taxon>Oceanospirillales</taxon>
        <taxon>Alcanivoracaceae</taxon>
        <taxon>Isoalcanivorax</taxon>
    </lineage>
</organism>
<name>A0A0B4XR41_9GAMM</name>
<dbReference type="RefSeq" id="WP_008737029.1">
    <property type="nucleotide sequence ID" value="NZ_CP004387.1"/>
</dbReference>
<evidence type="ECO:0000313" key="1">
    <source>
        <dbReference type="EMBL" id="AJD48702.1"/>
    </source>
</evidence>
<dbReference type="InterPro" id="IPR027417">
    <property type="entry name" value="P-loop_NTPase"/>
</dbReference>
<dbReference type="STRING" id="391936.S7S_11450"/>
<dbReference type="OrthoDB" id="6080861at2"/>
<evidence type="ECO:0008006" key="3">
    <source>
        <dbReference type="Google" id="ProtNLM"/>
    </source>
</evidence>
<dbReference type="AlphaFoldDB" id="A0A0B4XR41"/>
<dbReference type="InterPro" id="IPR051162">
    <property type="entry name" value="T4SS_component"/>
</dbReference>
<reference evidence="1 2" key="1">
    <citation type="journal article" date="2012" name="J. Bacteriol.">
        <title>Genome sequence of an alkane-degrading bacterium, Alcanivorax pacificus type strain W11-5, isolated from deep sea sediment.</title>
        <authorList>
            <person name="Lai Q."/>
            <person name="Shao Z."/>
        </authorList>
    </citation>
    <scope>NUCLEOTIDE SEQUENCE [LARGE SCALE GENOMIC DNA]</scope>
    <source>
        <strain evidence="1 2">W11-5</strain>
    </source>
</reference>
<accession>A0A0B4XR41</accession>